<dbReference type="EC" id="2.7.7.49" evidence="5"/>
<dbReference type="AlphaFoldDB" id="A0A396GRW7"/>
<feature type="coiled-coil region" evidence="2">
    <location>
        <begin position="149"/>
        <end position="203"/>
    </location>
</feature>
<reference evidence="6" key="1">
    <citation type="journal article" date="2018" name="Nat. Plants">
        <title>Whole-genome landscape of Medicago truncatula symbiotic genes.</title>
        <authorList>
            <person name="Pecrix Y."/>
            <person name="Staton S.E."/>
            <person name="Sallet E."/>
            <person name="Lelandais-Briere C."/>
            <person name="Moreau S."/>
            <person name="Carrere S."/>
            <person name="Blein T."/>
            <person name="Jardinaud M.F."/>
            <person name="Latrasse D."/>
            <person name="Zouine M."/>
            <person name="Zahm M."/>
            <person name="Kreplak J."/>
            <person name="Mayjonade B."/>
            <person name="Satge C."/>
            <person name="Perez M."/>
            <person name="Cauet S."/>
            <person name="Marande W."/>
            <person name="Chantry-Darmon C."/>
            <person name="Lopez-Roques C."/>
            <person name="Bouchez O."/>
            <person name="Berard A."/>
            <person name="Debelle F."/>
            <person name="Munos S."/>
            <person name="Bendahmane A."/>
            <person name="Berges H."/>
            <person name="Niebel A."/>
            <person name="Buitink J."/>
            <person name="Frugier F."/>
            <person name="Benhamed M."/>
            <person name="Crespi M."/>
            <person name="Gouzy J."/>
            <person name="Gamas P."/>
        </authorList>
    </citation>
    <scope>NUCLEOTIDE SEQUENCE [LARGE SCALE GENOMIC DNA]</scope>
    <source>
        <strain evidence="6">cv. Jemalong A17</strain>
    </source>
</reference>
<feature type="domain" description="CCHC-type" evidence="4">
    <location>
        <begin position="280"/>
        <end position="294"/>
    </location>
</feature>
<accession>A0A396GRW7</accession>
<dbReference type="GO" id="GO:0003964">
    <property type="term" value="F:RNA-directed DNA polymerase activity"/>
    <property type="evidence" value="ECO:0007669"/>
    <property type="project" value="UniProtKB-KW"/>
</dbReference>
<keyword evidence="1" id="KW-0862">Zinc</keyword>
<comment type="caution">
    <text evidence="5">The sequence shown here is derived from an EMBL/GenBank/DDBJ whole genome shotgun (WGS) entry which is preliminary data.</text>
</comment>
<protein>
    <submittedName>
        <fullName evidence="5">Putative RNA-directed DNA polymerase</fullName>
        <ecNumber evidence="5">2.7.7.49</ecNumber>
    </submittedName>
</protein>
<feature type="region of interest" description="Disordered" evidence="3">
    <location>
        <begin position="1"/>
        <end position="22"/>
    </location>
</feature>
<feature type="compositionally biased region" description="Polar residues" evidence="3">
    <location>
        <begin position="1"/>
        <end position="12"/>
    </location>
</feature>
<dbReference type="InterPro" id="IPR054722">
    <property type="entry name" value="PolX-like_BBD"/>
</dbReference>
<dbReference type="Gramene" id="rna50402">
    <property type="protein sequence ID" value="RHN43780.1"/>
    <property type="gene ID" value="gene50402"/>
</dbReference>
<evidence type="ECO:0000313" key="5">
    <source>
        <dbReference type="EMBL" id="RHN43780.1"/>
    </source>
</evidence>
<dbReference type="PANTHER" id="PTHR47592">
    <property type="entry name" value="PBF68 PROTEIN"/>
    <property type="match status" value="1"/>
</dbReference>
<dbReference type="GO" id="GO:0003676">
    <property type="term" value="F:nucleic acid binding"/>
    <property type="evidence" value="ECO:0007669"/>
    <property type="project" value="InterPro"/>
</dbReference>
<feature type="region of interest" description="Disordered" evidence="3">
    <location>
        <begin position="235"/>
        <end position="270"/>
    </location>
</feature>
<keyword evidence="5" id="KW-0548">Nucleotidyltransferase</keyword>
<evidence type="ECO:0000313" key="6">
    <source>
        <dbReference type="Proteomes" id="UP000265566"/>
    </source>
</evidence>
<keyword evidence="2" id="KW-0175">Coiled coil</keyword>
<proteinExistence type="predicted"/>
<dbReference type="PROSITE" id="PS50158">
    <property type="entry name" value="ZF_CCHC"/>
    <property type="match status" value="1"/>
</dbReference>
<dbReference type="Pfam" id="PF14223">
    <property type="entry name" value="Retrotran_gag_2"/>
    <property type="match status" value="1"/>
</dbReference>
<dbReference type="EMBL" id="PSQE01000008">
    <property type="protein sequence ID" value="RHN43780.1"/>
    <property type="molecule type" value="Genomic_DNA"/>
</dbReference>
<dbReference type="Pfam" id="PF22936">
    <property type="entry name" value="Pol_BBD"/>
    <property type="match status" value="1"/>
</dbReference>
<keyword evidence="1" id="KW-0479">Metal-binding</keyword>
<dbReference type="InterPro" id="IPR001878">
    <property type="entry name" value="Znf_CCHC"/>
</dbReference>
<evidence type="ECO:0000256" key="1">
    <source>
        <dbReference type="PROSITE-ProRule" id="PRU00047"/>
    </source>
</evidence>
<evidence type="ECO:0000256" key="3">
    <source>
        <dbReference type="SAM" id="MobiDB-lite"/>
    </source>
</evidence>
<feature type="compositionally biased region" description="Basic residues" evidence="3">
    <location>
        <begin position="253"/>
        <end position="263"/>
    </location>
</feature>
<gene>
    <name evidence="5" type="ORF">MtrunA17_Chr8g0391561</name>
</gene>
<keyword evidence="5" id="KW-0695">RNA-directed DNA polymerase</keyword>
<dbReference type="GO" id="GO:0008270">
    <property type="term" value="F:zinc ion binding"/>
    <property type="evidence" value="ECO:0007669"/>
    <property type="project" value="UniProtKB-KW"/>
</dbReference>
<dbReference type="Proteomes" id="UP000265566">
    <property type="component" value="Chromosome 8"/>
</dbReference>
<dbReference type="InterPro" id="IPR036875">
    <property type="entry name" value="Znf_CCHC_sf"/>
</dbReference>
<sequence length="451" mass="50518">MTTEDNSNNGSPKNDAPKVQQQNLVVPTINYAKPFPDVSKIEVFAGQNFRRWQERISSTLDLHGVASALTNSKPPSSSTQKEVDTWEHANKVCRHTIMTTLSNELFDVYCSYKEAKEIWDSMVLKYTAENAGKKNFVIGNYYRWTMLEEKDIKDQINEYHKLIEELKAENIPLPDEFIAGILIEKLSESWNDYKNQLKHKQKQLPLADLITHIIIENTNRKESRAAKARALASQANLIQNNTNQKRRYDNKPNRKSGHYKNNHVPRVTNPTFTNGNGGHCYVCGKIGHYAPQCRHRKKNENPPEANLAEGDDDIIAAVIAEANIVTDVNKWVVDSGATRHICATKDAFTSYNTVGDGEELVYLGDSRTAAVSGKGKVMLKLTSGKTLALSDVLHVPNIRTNLVSVALLSKGGIKVSFESDKIVMTKDNVFVGKGYCDKGLFVLNIAEVMHN</sequence>
<organism evidence="5 6">
    <name type="scientific">Medicago truncatula</name>
    <name type="common">Barrel medic</name>
    <name type="synonym">Medicago tribuloides</name>
    <dbReference type="NCBI Taxonomy" id="3880"/>
    <lineage>
        <taxon>Eukaryota</taxon>
        <taxon>Viridiplantae</taxon>
        <taxon>Streptophyta</taxon>
        <taxon>Embryophyta</taxon>
        <taxon>Tracheophyta</taxon>
        <taxon>Spermatophyta</taxon>
        <taxon>Magnoliopsida</taxon>
        <taxon>eudicotyledons</taxon>
        <taxon>Gunneridae</taxon>
        <taxon>Pentapetalae</taxon>
        <taxon>rosids</taxon>
        <taxon>fabids</taxon>
        <taxon>Fabales</taxon>
        <taxon>Fabaceae</taxon>
        <taxon>Papilionoideae</taxon>
        <taxon>50 kb inversion clade</taxon>
        <taxon>NPAAA clade</taxon>
        <taxon>Hologalegina</taxon>
        <taxon>IRL clade</taxon>
        <taxon>Trifolieae</taxon>
        <taxon>Medicago</taxon>
    </lineage>
</organism>
<evidence type="ECO:0000256" key="2">
    <source>
        <dbReference type="SAM" id="Coils"/>
    </source>
</evidence>
<evidence type="ECO:0000259" key="4">
    <source>
        <dbReference type="PROSITE" id="PS50158"/>
    </source>
</evidence>
<dbReference type="SUPFAM" id="SSF57756">
    <property type="entry name" value="Retrovirus zinc finger-like domains"/>
    <property type="match status" value="1"/>
</dbReference>
<dbReference type="PANTHER" id="PTHR47592:SF27">
    <property type="entry name" value="OS08G0421700 PROTEIN"/>
    <property type="match status" value="1"/>
</dbReference>
<keyword evidence="5" id="KW-0808">Transferase</keyword>
<keyword evidence="1" id="KW-0863">Zinc-finger</keyword>
<name>A0A396GRW7_MEDTR</name>